<keyword evidence="3" id="KW-0808">Transferase</keyword>
<keyword evidence="6 11" id="KW-0863">Zinc-finger</keyword>
<evidence type="ECO:0000256" key="2">
    <source>
        <dbReference type="ARBA" id="ARBA00004906"/>
    </source>
</evidence>
<reference evidence="15" key="1">
    <citation type="submission" date="2015-03" db="EMBL/GenBank/DDBJ databases">
        <title>A transcriptome of Araucaria cunninghamii, an australian fine timber species.</title>
        <authorList>
            <person name="Jing Yi C.J.Y."/>
            <person name="Yin San L.Y.S."/>
            <person name="Abdul Karim S.S."/>
            <person name="Wan Azmi N.N."/>
            <person name="Hercus R.R."/>
            <person name="Croft L.L."/>
        </authorList>
    </citation>
    <scope>NUCLEOTIDE SEQUENCE</scope>
    <source>
        <strain evidence="15">MI0301</strain>
        <tissue evidence="15">Leaf</tissue>
    </source>
</reference>
<feature type="transmembrane region" description="Helical" evidence="12">
    <location>
        <begin position="61"/>
        <end position="83"/>
    </location>
</feature>
<keyword evidence="8" id="KW-0862">Zinc</keyword>
<dbReference type="SMART" id="SM00184">
    <property type="entry name" value="RING"/>
    <property type="match status" value="1"/>
</dbReference>
<feature type="domain" description="RING-type" evidence="13">
    <location>
        <begin position="342"/>
        <end position="384"/>
    </location>
</feature>
<keyword evidence="10 12" id="KW-0472">Membrane</keyword>
<evidence type="ECO:0000256" key="4">
    <source>
        <dbReference type="ARBA" id="ARBA00022692"/>
    </source>
</evidence>
<keyword evidence="9 12" id="KW-1133">Transmembrane helix</keyword>
<feature type="transmembrane region" description="Helical" evidence="12">
    <location>
        <begin position="7"/>
        <end position="24"/>
    </location>
</feature>
<dbReference type="InterPro" id="IPR013083">
    <property type="entry name" value="Znf_RING/FYVE/PHD"/>
</dbReference>
<evidence type="ECO:0000259" key="13">
    <source>
        <dbReference type="PROSITE" id="PS50089"/>
    </source>
</evidence>
<accession>A0A0D6QUS2</accession>
<name>A0A0D6QUS2_ARACU</name>
<dbReference type="EMBL" id="GCKF01044316">
    <property type="protein sequence ID" value="JAG94206.1"/>
    <property type="molecule type" value="Transcribed_RNA"/>
</dbReference>
<dbReference type="Pfam" id="PF25563">
    <property type="entry name" value="TPR_SYVN1_N"/>
    <property type="match status" value="1"/>
</dbReference>
<dbReference type="InterPro" id="IPR057992">
    <property type="entry name" value="TPR_SYVN1_N"/>
</dbReference>
<feature type="transmembrane region" description="Helical" evidence="12">
    <location>
        <begin position="263"/>
        <end position="282"/>
    </location>
</feature>
<evidence type="ECO:0000256" key="1">
    <source>
        <dbReference type="ARBA" id="ARBA00004141"/>
    </source>
</evidence>
<dbReference type="PANTHER" id="PTHR15067:SF4">
    <property type="entry name" value="E3 UBIQUITIN-PROTEIN LIGASE RNF8"/>
    <property type="match status" value="1"/>
</dbReference>
<evidence type="ECO:0000256" key="5">
    <source>
        <dbReference type="ARBA" id="ARBA00022723"/>
    </source>
</evidence>
<keyword evidence="4 12" id="KW-0812">Transmembrane</keyword>
<dbReference type="GO" id="GO:0000151">
    <property type="term" value="C:ubiquitin ligase complex"/>
    <property type="evidence" value="ECO:0007669"/>
    <property type="project" value="TreeGrafter"/>
</dbReference>
<evidence type="ECO:0000259" key="14">
    <source>
        <dbReference type="PROSITE" id="PS51140"/>
    </source>
</evidence>
<dbReference type="GO" id="GO:0005829">
    <property type="term" value="C:cytosol"/>
    <property type="evidence" value="ECO:0007669"/>
    <property type="project" value="TreeGrafter"/>
</dbReference>
<dbReference type="InterPro" id="IPR003892">
    <property type="entry name" value="CUE"/>
</dbReference>
<dbReference type="Gene3D" id="3.30.40.10">
    <property type="entry name" value="Zinc/RING finger domain, C3HC4 (zinc finger)"/>
    <property type="match status" value="1"/>
</dbReference>
<protein>
    <recommendedName>
        <fullName evidence="16">RING-type domain-containing protein</fullName>
    </recommendedName>
</protein>
<dbReference type="PANTHER" id="PTHR15067">
    <property type="entry name" value="E3 UBIQUITIN-PROTEIN LIGASE RNF8"/>
    <property type="match status" value="1"/>
</dbReference>
<dbReference type="InterPro" id="IPR001841">
    <property type="entry name" value="Znf_RING"/>
</dbReference>
<dbReference type="CDD" id="cd16455">
    <property type="entry name" value="RING-H2_AMFR"/>
    <property type="match status" value="1"/>
</dbReference>
<sequence length="599" mass="66240">MGRGHGLIIASYTAISLCGVVWRINLALNKVLSDGATLEEGIESVQAGYILQLLLESSVTVALLANLAINLFILIALFVKVAFFGQLSSVETRKVVERLINYILYKGIFLIWIVQPDIVQIALWLTWFSVLGSLKMFQGLAKDRLERLNASPSATPWAHLRVFSVLVFVLFFDLLWIQLCTVVSRGAGTSTFWLLLFEPLSIAFETLQAVMVHGLQLIDTWHRYTADDTAHCQGLQPSDRSAAGKNSGASWEWKGTIVRNCGFFMEVVTLLMALGHCLHIWWLRGLAFQLVDAVLFLNLRALLSAILRRIKSFLRLRAAMNTLQGALPDATQDELRAYDDECAICKEPMARAKRLPCAHLFHLPCLRSWLDQGIGETYSCPTCRRPLFMGSSRRSPNATVGQQLVEGEQLVRPVNTGPDGMSQTMSENALPMGPFSTQRWNSTGIGMFRGVGLDPGWVNPWPNAGLDGAGPSTGMRSVGFERVQMMMRQLAGVSGNYAHGTSSEDNSWRTWSMGPHDGSSAQATFSGRQRTAAGGLRFRNTMSGHMTENNGMPDMNVVDPRITAMASMVREVLPHIPDEIIIPDLRRTNSVTVTVNNLL</sequence>
<evidence type="ECO:0000256" key="6">
    <source>
        <dbReference type="ARBA" id="ARBA00022771"/>
    </source>
</evidence>
<dbReference type="InterPro" id="IPR018957">
    <property type="entry name" value="Znf_C3HC4_RING-type"/>
</dbReference>
<proteinExistence type="predicted"/>
<keyword evidence="7" id="KW-0833">Ubl conjugation pathway</keyword>
<feature type="domain" description="CUE" evidence="14">
    <location>
        <begin position="561"/>
        <end position="599"/>
    </location>
</feature>
<dbReference type="GO" id="GO:0016567">
    <property type="term" value="P:protein ubiquitination"/>
    <property type="evidence" value="ECO:0007669"/>
    <property type="project" value="TreeGrafter"/>
</dbReference>
<feature type="transmembrane region" description="Helical" evidence="12">
    <location>
        <begin position="158"/>
        <end position="179"/>
    </location>
</feature>
<evidence type="ECO:0000256" key="9">
    <source>
        <dbReference type="ARBA" id="ARBA00022989"/>
    </source>
</evidence>
<dbReference type="GO" id="GO:0008270">
    <property type="term" value="F:zinc ion binding"/>
    <property type="evidence" value="ECO:0007669"/>
    <property type="project" value="UniProtKB-KW"/>
</dbReference>
<dbReference type="AlphaFoldDB" id="A0A0D6QUS2"/>
<evidence type="ECO:0000256" key="3">
    <source>
        <dbReference type="ARBA" id="ARBA00022679"/>
    </source>
</evidence>
<dbReference type="PROSITE" id="PS51140">
    <property type="entry name" value="CUE"/>
    <property type="match status" value="1"/>
</dbReference>
<dbReference type="GO" id="GO:0043130">
    <property type="term" value="F:ubiquitin binding"/>
    <property type="evidence" value="ECO:0007669"/>
    <property type="project" value="InterPro"/>
</dbReference>
<evidence type="ECO:0000256" key="12">
    <source>
        <dbReference type="SAM" id="Phobius"/>
    </source>
</evidence>
<evidence type="ECO:0000256" key="7">
    <source>
        <dbReference type="ARBA" id="ARBA00022786"/>
    </source>
</evidence>
<comment type="pathway">
    <text evidence="2">Protein modification; protein ubiquitination.</text>
</comment>
<evidence type="ECO:0000256" key="11">
    <source>
        <dbReference type="PROSITE-ProRule" id="PRU00175"/>
    </source>
</evidence>
<evidence type="ECO:0000256" key="8">
    <source>
        <dbReference type="ARBA" id="ARBA00022833"/>
    </source>
</evidence>
<dbReference type="GO" id="GO:0061630">
    <property type="term" value="F:ubiquitin protein ligase activity"/>
    <property type="evidence" value="ECO:0007669"/>
    <property type="project" value="TreeGrafter"/>
</dbReference>
<evidence type="ECO:0000313" key="15">
    <source>
        <dbReference type="EMBL" id="JAG94206.1"/>
    </source>
</evidence>
<keyword evidence="5" id="KW-0479">Metal-binding</keyword>
<dbReference type="GO" id="GO:0006511">
    <property type="term" value="P:ubiquitin-dependent protein catabolic process"/>
    <property type="evidence" value="ECO:0007669"/>
    <property type="project" value="TreeGrafter"/>
</dbReference>
<dbReference type="FunFam" id="3.30.40.10:FF:000259">
    <property type="entry name" value="E3 ubiquitin protein ligase RIN2"/>
    <property type="match status" value="1"/>
</dbReference>
<organism evidence="15">
    <name type="scientific">Araucaria cunninghamii</name>
    <name type="common">Hoop pine</name>
    <name type="synonym">Moreton Bay pine</name>
    <dbReference type="NCBI Taxonomy" id="56994"/>
    <lineage>
        <taxon>Eukaryota</taxon>
        <taxon>Viridiplantae</taxon>
        <taxon>Streptophyta</taxon>
        <taxon>Embryophyta</taxon>
        <taxon>Tracheophyta</taxon>
        <taxon>Spermatophyta</taxon>
        <taxon>Pinopsida</taxon>
        <taxon>Pinidae</taxon>
        <taxon>Conifers II</taxon>
        <taxon>Araucariales</taxon>
        <taxon>Araucariaceae</taxon>
        <taxon>Araucaria</taxon>
    </lineage>
</organism>
<evidence type="ECO:0008006" key="16">
    <source>
        <dbReference type="Google" id="ProtNLM"/>
    </source>
</evidence>
<comment type="subcellular location">
    <subcellularLocation>
        <location evidence="1">Membrane</location>
        <topology evidence="1">Multi-pass membrane protein</topology>
    </subcellularLocation>
</comment>
<dbReference type="PROSITE" id="PS50089">
    <property type="entry name" value="ZF_RING_2"/>
    <property type="match status" value="1"/>
</dbReference>
<dbReference type="GO" id="GO:0005886">
    <property type="term" value="C:plasma membrane"/>
    <property type="evidence" value="ECO:0007669"/>
    <property type="project" value="TreeGrafter"/>
</dbReference>
<dbReference type="Pfam" id="PF00097">
    <property type="entry name" value="zf-C3HC4"/>
    <property type="match status" value="1"/>
</dbReference>
<dbReference type="Gene3D" id="1.10.8.10">
    <property type="entry name" value="DNA helicase RuvA subunit, C-terminal domain"/>
    <property type="match status" value="1"/>
</dbReference>
<evidence type="ECO:0000256" key="10">
    <source>
        <dbReference type="ARBA" id="ARBA00023136"/>
    </source>
</evidence>
<dbReference type="SUPFAM" id="SSF57850">
    <property type="entry name" value="RING/U-box"/>
    <property type="match status" value="1"/>
</dbReference>